<dbReference type="OrthoDB" id="5294844at2"/>
<comment type="caution">
    <text evidence="2">The sequence shown here is derived from an EMBL/GenBank/DDBJ whole genome shotgun (WGS) entry which is preliminary data.</text>
</comment>
<dbReference type="Gene3D" id="3.30.1540.10">
    <property type="entry name" value="formyl-coa transferase, domain 3"/>
    <property type="match status" value="1"/>
</dbReference>
<dbReference type="PANTHER" id="PTHR48207:SF4">
    <property type="entry name" value="BLL6097 PROTEIN"/>
    <property type="match status" value="1"/>
</dbReference>
<dbReference type="EMBL" id="QPJU01000003">
    <property type="protein sequence ID" value="RCX10129.1"/>
    <property type="molecule type" value="Genomic_DNA"/>
</dbReference>
<dbReference type="PANTHER" id="PTHR48207">
    <property type="entry name" value="SUCCINATE--HYDROXYMETHYLGLUTARATE COA-TRANSFERASE"/>
    <property type="match status" value="1"/>
</dbReference>
<dbReference type="SUPFAM" id="SSF89796">
    <property type="entry name" value="CoA-transferase family III (CaiB/BaiF)"/>
    <property type="match status" value="1"/>
</dbReference>
<evidence type="ECO:0000313" key="2">
    <source>
        <dbReference type="EMBL" id="RCX10129.1"/>
    </source>
</evidence>
<evidence type="ECO:0000256" key="1">
    <source>
        <dbReference type="ARBA" id="ARBA00022679"/>
    </source>
</evidence>
<gene>
    <name evidence="2" type="ORF">DFR45_103113</name>
</gene>
<dbReference type="InterPro" id="IPR044855">
    <property type="entry name" value="CoA-Trfase_III_dom3_sf"/>
</dbReference>
<dbReference type="Pfam" id="PF02515">
    <property type="entry name" value="CoA_transf_3"/>
    <property type="match status" value="1"/>
</dbReference>
<name>A0A369AL56_9BURK</name>
<evidence type="ECO:0000313" key="3">
    <source>
        <dbReference type="Proteomes" id="UP000252174"/>
    </source>
</evidence>
<accession>A0A369AL56</accession>
<dbReference type="Proteomes" id="UP000252174">
    <property type="component" value="Unassembled WGS sequence"/>
</dbReference>
<keyword evidence="1 2" id="KW-0808">Transferase</keyword>
<dbReference type="InterPro" id="IPR023606">
    <property type="entry name" value="CoA-Trfase_III_dom_1_sf"/>
</dbReference>
<dbReference type="RefSeq" id="WP_114482824.1">
    <property type="nucleotide sequence ID" value="NZ_QPJU01000003.1"/>
</dbReference>
<dbReference type="Gene3D" id="3.40.50.10540">
    <property type="entry name" value="Crotonobetainyl-coa:carnitine coa-transferase, domain 1"/>
    <property type="match status" value="1"/>
</dbReference>
<reference evidence="2 3" key="1">
    <citation type="submission" date="2018-07" db="EMBL/GenBank/DDBJ databases">
        <title>Genomic Encyclopedia of Type Strains, Phase IV (KMG-IV): sequencing the most valuable type-strain genomes for metagenomic binning, comparative biology and taxonomic classification.</title>
        <authorList>
            <person name="Goeker M."/>
        </authorList>
    </citation>
    <scope>NUCLEOTIDE SEQUENCE [LARGE SCALE GENOMIC DNA]</scope>
    <source>
        <strain evidence="2 3">DSM 100911</strain>
    </source>
</reference>
<sequence length="377" mass="40387">MNFAASASAPAPLAGLTVLDLTELLPGPYATQQMVEMGATVIKVERPGGDNARGMFPGLFAAVNRGKKSIVLDLKTDADRATLQQLAQQADVLIEGYRPGVTTRLGIDYASLSALNPRLIYCSISGYGQTGPARLWPGHDLNYAGIAGVVALSGHGSEPDYSIGIPVGDLAAAMYALVSILGALHSRARTQKGQYLDVAITDALASWVVPRLGVWNEARQKGEVFDKSRLMNHPGYGIFRTQDQRYITIGAIETPFWRRLVQALELKEFADPAYEDFATRSQAYEAITAALAQRIATQSYAHWAALLERADVPFGPLNTLDDLADDPQLKARGLVQHIGNAQMIAFPVPMQGIAGVAQGVPALGAHQAEVLQALATR</sequence>
<dbReference type="AlphaFoldDB" id="A0A369AL56"/>
<dbReference type="InterPro" id="IPR050483">
    <property type="entry name" value="CoA-transferase_III_domain"/>
</dbReference>
<protein>
    <submittedName>
        <fullName evidence="2">Crotonobetainyl-CoA:carnitine CoA-transferase CaiB-like acyl-CoA transferase</fullName>
    </submittedName>
</protein>
<proteinExistence type="predicted"/>
<dbReference type="GO" id="GO:0008410">
    <property type="term" value="F:CoA-transferase activity"/>
    <property type="evidence" value="ECO:0007669"/>
    <property type="project" value="TreeGrafter"/>
</dbReference>
<dbReference type="InterPro" id="IPR003673">
    <property type="entry name" value="CoA-Trfase_fam_III"/>
</dbReference>
<keyword evidence="3" id="KW-1185">Reference proteome</keyword>
<organism evidence="2 3">
    <name type="scientific">Extensimonas vulgaris</name>
    <dbReference type="NCBI Taxonomy" id="1031594"/>
    <lineage>
        <taxon>Bacteria</taxon>
        <taxon>Pseudomonadati</taxon>
        <taxon>Pseudomonadota</taxon>
        <taxon>Betaproteobacteria</taxon>
        <taxon>Burkholderiales</taxon>
        <taxon>Comamonadaceae</taxon>
        <taxon>Extensimonas</taxon>
    </lineage>
</organism>